<dbReference type="Proteomes" id="UP000676428">
    <property type="component" value="Chromosome"/>
</dbReference>
<dbReference type="InterPro" id="IPR019289">
    <property type="entry name" value="Phage_tail_E/E"/>
</dbReference>
<organism evidence="1 2">
    <name type="scientific">Shewanella dokdonensis</name>
    <dbReference type="NCBI Taxonomy" id="712036"/>
    <lineage>
        <taxon>Bacteria</taxon>
        <taxon>Pseudomonadati</taxon>
        <taxon>Pseudomonadota</taxon>
        <taxon>Gammaproteobacteria</taxon>
        <taxon>Alteromonadales</taxon>
        <taxon>Shewanellaceae</taxon>
        <taxon>Shewanella</taxon>
    </lineage>
</organism>
<accession>A0ABX8DD76</accession>
<evidence type="ECO:0000313" key="1">
    <source>
        <dbReference type="EMBL" id="QVK22191.1"/>
    </source>
</evidence>
<evidence type="ECO:0000313" key="2">
    <source>
        <dbReference type="Proteomes" id="UP000676428"/>
    </source>
</evidence>
<proteinExistence type="predicted"/>
<name>A0ABX8DD76_9GAMM</name>
<keyword evidence="2" id="KW-1185">Reference proteome</keyword>
<sequence>MSTETVTLDNPISRGDTQITDITLRKPKAGELRGLNLNDILNMDVNSLTILLPRISSPMLTKDEARQLEPEDLLLLGVPLPIFCCRSSCGNPAPRMRR</sequence>
<protein>
    <submittedName>
        <fullName evidence="1">Phage tail assembly protein</fullName>
    </submittedName>
</protein>
<gene>
    <name evidence="1" type="ORF">KHX94_12190</name>
</gene>
<dbReference type="Pfam" id="PF10109">
    <property type="entry name" value="Phage_TAC_7"/>
    <property type="match status" value="1"/>
</dbReference>
<reference evidence="1 2" key="1">
    <citation type="journal article" date="2012" name="Int. J. Syst. Evol. Microbiol.">
        <title>Shewanella dokdonensis sp. nov., isolated from seawater.</title>
        <authorList>
            <person name="Sung H.R."/>
            <person name="Yoon J.H."/>
            <person name="Ghim S.Y."/>
        </authorList>
    </citation>
    <scope>NUCLEOTIDE SEQUENCE [LARGE SCALE GENOMIC DNA]</scope>
    <source>
        <strain evidence="1 2">DSM 23626</strain>
    </source>
</reference>
<dbReference type="EMBL" id="CP074572">
    <property type="protein sequence ID" value="QVK22191.1"/>
    <property type="molecule type" value="Genomic_DNA"/>
</dbReference>
<dbReference type="RefSeq" id="WP_213680848.1">
    <property type="nucleotide sequence ID" value="NZ_CP074572.1"/>
</dbReference>